<dbReference type="EMBL" id="CP136863">
    <property type="protein sequence ID" value="WOJ91764.1"/>
    <property type="molecule type" value="Genomic_DNA"/>
</dbReference>
<dbReference type="RefSeq" id="WP_407341209.1">
    <property type="nucleotide sequence ID" value="NZ_CP136863.1"/>
</dbReference>
<keyword evidence="2" id="KW-0614">Plasmid</keyword>
<dbReference type="Proteomes" id="UP001626536">
    <property type="component" value="Plasmid pRX1"/>
</dbReference>
<proteinExistence type="predicted"/>
<gene>
    <name evidence="2" type="ORF">RZS28_18725</name>
</gene>
<sequence>MSEDGFEGAQAPKAIIEAPHIHIDVHVHLDGRALLAQGGDSFAPPTARRDRGQVTGTAIVEESVTRKTPWGRGVLAAAGVAIGVWLAGSVGYRVGSGAATPPSVASAKPETSGRGAEASANQTGSEMPAALARELEQKPQVTPPPGAGGPVQGPAAFGLGE</sequence>
<evidence type="ECO:0000313" key="3">
    <source>
        <dbReference type="Proteomes" id="UP001626536"/>
    </source>
</evidence>
<accession>A0ABZ0HWW6</accession>
<reference evidence="2 3" key="1">
    <citation type="submission" date="2023-10" db="EMBL/GenBank/DDBJ databases">
        <title>Novel methanotroph of the genus Methylocapsa from a subarctic wetland.</title>
        <authorList>
            <person name="Belova S.E."/>
            <person name="Oshkin I.Y."/>
            <person name="Miroshnikov K."/>
            <person name="Dedysh S.N."/>
        </authorList>
    </citation>
    <scope>NUCLEOTIDE SEQUENCE [LARGE SCALE GENOMIC DNA]</scope>
    <source>
        <strain evidence="2 3">RX1</strain>
        <plasmid evidence="2 3">pRX1</plasmid>
    </source>
</reference>
<organism evidence="2 3">
    <name type="scientific">Methylocapsa polymorpha</name>
    <dbReference type="NCBI Taxonomy" id="3080828"/>
    <lineage>
        <taxon>Bacteria</taxon>
        <taxon>Pseudomonadati</taxon>
        <taxon>Pseudomonadota</taxon>
        <taxon>Alphaproteobacteria</taxon>
        <taxon>Hyphomicrobiales</taxon>
        <taxon>Beijerinckiaceae</taxon>
        <taxon>Methylocapsa</taxon>
    </lineage>
</organism>
<geneLocation type="plasmid" evidence="2 3">
    <name>pRX1</name>
</geneLocation>
<feature type="region of interest" description="Disordered" evidence="1">
    <location>
        <begin position="97"/>
        <end position="161"/>
    </location>
</feature>
<name>A0ABZ0HWW6_9HYPH</name>
<protein>
    <submittedName>
        <fullName evidence="2">Uncharacterized protein</fullName>
    </submittedName>
</protein>
<keyword evidence="3" id="KW-1185">Reference proteome</keyword>
<evidence type="ECO:0000313" key="2">
    <source>
        <dbReference type="EMBL" id="WOJ91764.1"/>
    </source>
</evidence>
<evidence type="ECO:0000256" key="1">
    <source>
        <dbReference type="SAM" id="MobiDB-lite"/>
    </source>
</evidence>
<feature type="compositionally biased region" description="Low complexity" evidence="1">
    <location>
        <begin position="152"/>
        <end position="161"/>
    </location>
</feature>